<proteinExistence type="predicted"/>
<reference evidence="2" key="1">
    <citation type="submission" date="2016-10" db="EMBL/GenBank/DDBJ databases">
        <authorList>
            <person name="Varghese N."/>
            <person name="Submissions S."/>
        </authorList>
    </citation>
    <scope>NUCLEOTIDE SEQUENCE [LARGE SCALE GENOMIC DNA]</scope>
    <source>
        <strain evidence="2">DSM 44675</strain>
    </source>
</reference>
<dbReference type="EMBL" id="FOAW01000012">
    <property type="protein sequence ID" value="SEL63880.1"/>
    <property type="molecule type" value="Genomic_DNA"/>
</dbReference>
<accession>A0A1H7RUD0</accession>
<evidence type="ECO:0000313" key="2">
    <source>
        <dbReference type="Proteomes" id="UP000198677"/>
    </source>
</evidence>
<evidence type="ECO:0000313" key="1">
    <source>
        <dbReference type="EMBL" id="SEL63880.1"/>
    </source>
</evidence>
<organism evidence="1 2">
    <name type="scientific">Rhodococcus maanshanensis</name>
    <dbReference type="NCBI Taxonomy" id="183556"/>
    <lineage>
        <taxon>Bacteria</taxon>
        <taxon>Bacillati</taxon>
        <taxon>Actinomycetota</taxon>
        <taxon>Actinomycetes</taxon>
        <taxon>Mycobacteriales</taxon>
        <taxon>Nocardiaceae</taxon>
        <taxon>Rhodococcus</taxon>
    </lineage>
</organism>
<protein>
    <submittedName>
        <fullName evidence="1">Uncharacterized protein</fullName>
    </submittedName>
</protein>
<dbReference type="Proteomes" id="UP000198677">
    <property type="component" value="Unassembled WGS sequence"/>
</dbReference>
<sequence length="61" mass="6676">MRRTAMSEAVQVGDLVHISDTAGTWAVEEIRSGIALLRGSDDKRISSRLHKLTVVRKGATK</sequence>
<gene>
    <name evidence="1" type="ORF">SAMN05444583_11232</name>
</gene>
<name>A0A1H7RUD0_9NOCA</name>
<keyword evidence="2" id="KW-1185">Reference proteome</keyword>
<dbReference type="AlphaFoldDB" id="A0A1H7RUD0"/>